<dbReference type="InterPro" id="IPR020449">
    <property type="entry name" value="Tscrpt_reg_AraC-type_HTH"/>
</dbReference>
<evidence type="ECO:0000313" key="5">
    <source>
        <dbReference type="EMBL" id="WDI00248.1"/>
    </source>
</evidence>
<feature type="domain" description="HTH araC/xylS-type" evidence="4">
    <location>
        <begin position="8"/>
        <end position="106"/>
    </location>
</feature>
<name>A0ABY7X322_9BACL</name>
<proteinExistence type="predicted"/>
<dbReference type="InterPro" id="IPR011256">
    <property type="entry name" value="Reg_factor_effector_dom_sf"/>
</dbReference>
<dbReference type="PROSITE" id="PS00041">
    <property type="entry name" value="HTH_ARAC_FAMILY_1"/>
    <property type="match status" value="1"/>
</dbReference>
<dbReference type="Gene3D" id="3.20.80.10">
    <property type="entry name" value="Regulatory factor, effector binding domain"/>
    <property type="match status" value="1"/>
</dbReference>
<dbReference type="PROSITE" id="PS01124">
    <property type="entry name" value="HTH_ARAC_FAMILY_2"/>
    <property type="match status" value="1"/>
</dbReference>
<dbReference type="SUPFAM" id="SSF46689">
    <property type="entry name" value="Homeodomain-like"/>
    <property type="match status" value="2"/>
</dbReference>
<keyword evidence="1" id="KW-0805">Transcription regulation</keyword>
<keyword evidence="6" id="KW-1185">Reference proteome</keyword>
<dbReference type="InterPro" id="IPR029441">
    <property type="entry name" value="Cass2"/>
</dbReference>
<sequence length="303" mass="34871">MHAWEAIDKTLTYIEEHLTEEIRTETLADAACLSPFYFQRLFKRLVRKPVQEYIKLRRLAKAINALNNPKLRILDVALEYGFSSHGNFSRAFKEIYQMTPEEYKRDLPLLNTFNRPEISAHYVLVDENVPLIVGNMVIEIQKKLLKEPEVYFGLEAEVNIANQIPVGESTGIDIPGQLWRAFQSQKNEIADSINGDVEMAMSHMANLEKGTFLYFVGGLATSTNRSVSDDIVKQILPAGEYVVCRIEAESFEELVTTALNQANKYLIETWLSNHEIETHPFSAEKYYKENPEMNCMEIWVLRL</sequence>
<gene>
    <name evidence="5" type="ORF">PUW25_13090</name>
</gene>
<dbReference type="InterPro" id="IPR009057">
    <property type="entry name" value="Homeodomain-like_sf"/>
</dbReference>
<evidence type="ECO:0000256" key="1">
    <source>
        <dbReference type="ARBA" id="ARBA00023015"/>
    </source>
</evidence>
<protein>
    <submittedName>
        <fullName evidence="5">AraC family transcriptional regulator</fullName>
    </submittedName>
</protein>
<dbReference type="EMBL" id="CP118108">
    <property type="protein sequence ID" value="WDI00248.1"/>
    <property type="molecule type" value="Genomic_DNA"/>
</dbReference>
<evidence type="ECO:0000313" key="6">
    <source>
        <dbReference type="Proteomes" id="UP001221519"/>
    </source>
</evidence>
<dbReference type="SMART" id="SM00342">
    <property type="entry name" value="HTH_ARAC"/>
    <property type="match status" value="1"/>
</dbReference>
<organism evidence="5 6">
    <name type="scientific">Paenibacillus urinalis</name>
    <dbReference type="NCBI Taxonomy" id="521520"/>
    <lineage>
        <taxon>Bacteria</taxon>
        <taxon>Bacillati</taxon>
        <taxon>Bacillota</taxon>
        <taxon>Bacilli</taxon>
        <taxon>Bacillales</taxon>
        <taxon>Paenibacillaceae</taxon>
        <taxon>Paenibacillus</taxon>
    </lineage>
</organism>
<dbReference type="Proteomes" id="UP001221519">
    <property type="component" value="Chromosome"/>
</dbReference>
<evidence type="ECO:0000259" key="4">
    <source>
        <dbReference type="PROSITE" id="PS01124"/>
    </source>
</evidence>
<dbReference type="InterPro" id="IPR018062">
    <property type="entry name" value="HTH_AraC-typ_CS"/>
</dbReference>
<evidence type="ECO:0000256" key="3">
    <source>
        <dbReference type="ARBA" id="ARBA00023163"/>
    </source>
</evidence>
<evidence type="ECO:0000256" key="2">
    <source>
        <dbReference type="ARBA" id="ARBA00023125"/>
    </source>
</evidence>
<dbReference type="PANTHER" id="PTHR47504">
    <property type="entry name" value="RIGHT ORIGIN-BINDING PROTEIN"/>
    <property type="match status" value="1"/>
</dbReference>
<dbReference type="Gene3D" id="1.10.10.60">
    <property type="entry name" value="Homeodomain-like"/>
    <property type="match status" value="2"/>
</dbReference>
<dbReference type="InterPro" id="IPR050959">
    <property type="entry name" value="MarA-like"/>
</dbReference>
<dbReference type="InterPro" id="IPR018060">
    <property type="entry name" value="HTH_AraC"/>
</dbReference>
<dbReference type="Pfam" id="PF14526">
    <property type="entry name" value="Cass2"/>
    <property type="match status" value="1"/>
</dbReference>
<dbReference type="PRINTS" id="PR00032">
    <property type="entry name" value="HTHARAC"/>
</dbReference>
<keyword evidence="3" id="KW-0804">Transcription</keyword>
<dbReference type="RefSeq" id="WP_274337162.1">
    <property type="nucleotide sequence ID" value="NZ_CP118106.1"/>
</dbReference>
<dbReference type="Pfam" id="PF12833">
    <property type="entry name" value="HTH_18"/>
    <property type="match status" value="1"/>
</dbReference>
<reference evidence="5 6" key="1">
    <citation type="submission" date="2023-02" db="EMBL/GenBank/DDBJ databases">
        <title>Pathogen: clinical or host-associated sample.</title>
        <authorList>
            <person name="Hergert J."/>
            <person name="Casey R."/>
            <person name="Wagner J."/>
            <person name="Young E.L."/>
            <person name="Oakeson K.F."/>
        </authorList>
    </citation>
    <scope>NUCLEOTIDE SEQUENCE [LARGE SCALE GENOMIC DNA]</scope>
    <source>
        <strain evidence="5 6">2022CK-00829</strain>
    </source>
</reference>
<keyword evidence="2" id="KW-0238">DNA-binding</keyword>
<dbReference type="PANTHER" id="PTHR47504:SF5">
    <property type="entry name" value="RIGHT ORIGIN-BINDING PROTEIN"/>
    <property type="match status" value="1"/>
</dbReference>
<accession>A0ABY7X322</accession>